<reference evidence="4 5" key="1">
    <citation type="submission" date="2023-01" db="EMBL/GenBank/DDBJ databases">
        <title>Complete genome of Chryseobacterium camelliae VAN22-5A.</title>
        <authorList>
            <person name="Zong G."/>
            <person name="Cao G."/>
        </authorList>
    </citation>
    <scope>NUCLEOTIDE SEQUENCE [LARGE SCALE GENOMIC DNA]</scope>
    <source>
        <strain evidence="4 5">VAN22-5A</strain>
    </source>
</reference>
<name>A0ABY7QMC6_9FLAO</name>
<feature type="domain" description="Secretion system C-terminal sorting" evidence="3">
    <location>
        <begin position="167"/>
        <end position="227"/>
    </location>
</feature>
<dbReference type="Pfam" id="PF18962">
    <property type="entry name" value="Por_Secre_tail"/>
    <property type="match status" value="1"/>
</dbReference>
<protein>
    <submittedName>
        <fullName evidence="4">T9SS type A sorting domain-containing protein</fullName>
    </submittedName>
</protein>
<dbReference type="NCBIfam" id="TIGR04183">
    <property type="entry name" value="Por_Secre_tail"/>
    <property type="match status" value="1"/>
</dbReference>
<keyword evidence="5" id="KW-1185">Reference proteome</keyword>
<keyword evidence="1 2" id="KW-0732">Signal</keyword>
<evidence type="ECO:0000313" key="4">
    <source>
        <dbReference type="EMBL" id="WBV60787.1"/>
    </source>
</evidence>
<evidence type="ECO:0000259" key="3">
    <source>
        <dbReference type="Pfam" id="PF18962"/>
    </source>
</evidence>
<sequence>MKKTLFLLLCSVFLSAQNSELFTNDWYISQIVTNGQTVTTPSMAYAVSPSLFTQNNSNYYFASKYFNTAQINITFSAATSSFTKIGGGCTLADYWGVNTTAVQQYDQKNCDFYISNALPGTTYNYQILANGTSKTLIVTNPNSGTQIFYNNAFLGTKENTLKKTFTIYPNPVNDFLIVENLERNLKVKIYDMSGKLLFETLSSGKALRVNTTDFQKGQYILSVENFKPELFLKK</sequence>
<evidence type="ECO:0000256" key="2">
    <source>
        <dbReference type="SAM" id="SignalP"/>
    </source>
</evidence>
<accession>A0ABY7QMC6</accession>
<dbReference type="InterPro" id="IPR026444">
    <property type="entry name" value="Secre_tail"/>
</dbReference>
<dbReference type="Proteomes" id="UP001210978">
    <property type="component" value="Chromosome"/>
</dbReference>
<evidence type="ECO:0000256" key="1">
    <source>
        <dbReference type="ARBA" id="ARBA00022729"/>
    </source>
</evidence>
<feature type="signal peptide" evidence="2">
    <location>
        <begin position="1"/>
        <end position="18"/>
    </location>
</feature>
<dbReference type="EMBL" id="CP115859">
    <property type="protein sequence ID" value="WBV60787.1"/>
    <property type="molecule type" value="Genomic_DNA"/>
</dbReference>
<organism evidence="4 5">
    <name type="scientific">Chryseobacterium camelliae</name>
    <dbReference type="NCBI Taxonomy" id="1265445"/>
    <lineage>
        <taxon>Bacteria</taxon>
        <taxon>Pseudomonadati</taxon>
        <taxon>Bacteroidota</taxon>
        <taxon>Flavobacteriia</taxon>
        <taxon>Flavobacteriales</taxon>
        <taxon>Weeksellaceae</taxon>
        <taxon>Chryseobacterium group</taxon>
        <taxon>Chryseobacterium</taxon>
    </lineage>
</organism>
<evidence type="ECO:0000313" key="5">
    <source>
        <dbReference type="Proteomes" id="UP001210978"/>
    </source>
</evidence>
<gene>
    <name evidence="4" type="ORF">PFY12_01390</name>
</gene>
<feature type="chain" id="PRO_5046722780" evidence="2">
    <location>
        <begin position="19"/>
        <end position="234"/>
    </location>
</feature>
<dbReference type="RefSeq" id="WP_271149100.1">
    <property type="nucleotide sequence ID" value="NZ_CP115859.1"/>
</dbReference>
<proteinExistence type="predicted"/>